<evidence type="ECO:0000256" key="1">
    <source>
        <dbReference type="SAM" id="MobiDB-lite"/>
    </source>
</evidence>
<comment type="caution">
    <text evidence="2">The sequence shown here is derived from an EMBL/GenBank/DDBJ whole genome shotgun (WGS) entry which is preliminary data.</text>
</comment>
<feature type="compositionally biased region" description="Polar residues" evidence="1">
    <location>
        <begin position="14"/>
        <end position="27"/>
    </location>
</feature>
<evidence type="ECO:0000313" key="3">
    <source>
        <dbReference type="Proteomes" id="UP000286415"/>
    </source>
</evidence>
<reference evidence="2 3" key="1">
    <citation type="journal article" date="2018" name="Biotechnol. Adv.">
        <title>Improved genomic resources and new bioinformatic workflow for the carcinogenic parasite Clonorchis sinensis: Biotechnological implications.</title>
        <authorList>
            <person name="Wang D."/>
            <person name="Korhonen P.K."/>
            <person name="Gasser R.B."/>
            <person name="Young N.D."/>
        </authorList>
    </citation>
    <scope>NUCLEOTIDE SEQUENCE [LARGE SCALE GENOMIC DNA]</scope>
    <source>
        <strain evidence="2">Cs-k2</strain>
    </source>
</reference>
<gene>
    <name evidence="2" type="ORF">CSKR_203622</name>
</gene>
<sequence length="137" mass="15734">MNCSPGRFQHNHSENQAGPNGTLTPTHHQQRKSQREISILKGDKAPGVTRNFTQIPLTARSRCGRKAYLTQDLQEIWDACRSGIKPSSDWSKVFTQQPIMTQCWPNAHCQWRIQNASEFSKSCCRLRYVHEALYKCS</sequence>
<dbReference type="EMBL" id="NIRI02000056">
    <property type="protein sequence ID" value="KAG5446833.1"/>
    <property type="molecule type" value="Genomic_DNA"/>
</dbReference>
<evidence type="ECO:0000313" key="2">
    <source>
        <dbReference type="EMBL" id="KAG5446833.1"/>
    </source>
</evidence>
<dbReference type="Proteomes" id="UP000286415">
    <property type="component" value="Unassembled WGS sequence"/>
</dbReference>
<reference evidence="2 3" key="2">
    <citation type="journal article" date="2021" name="Genomics">
        <title>High-quality reference genome for Clonorchis sinensis.</title>
        <authorList>
            <person name="Young N.D."/>
            <person name="Stroehlein A.J."/>
            <person name="Kinkar L."/>
            <person name="Wang T."/>
            <person name="Sohn W.M."/>
            <person name="Chang B.C.H."/>
            <person name="Kaur P."/>
            <person name="Weisz D."/>
            <person name="Dudchenko O."/>
            <person name="Aiden E.L."/>
            <person name="Korhonen P.K."/>
            <person name="Gasser R.B."/>
        </authorList>
    </citation>
    <scope>NUCLEOTIDE SEQUENCE [LARGE SCALE GENOMIC DNA]</scope>
    <source>
        <strain evidence="2">Cs-k2</strain>
    </source>
</reference>
<name>A0A8T1MCG0_CLOSI</name>
<accession>A0A8T1MCG0</accession>
<proteinExistence type="predicted"/>
<protein>
    <submittedName>
        <fullName evidence="2">Uncharacterized protein</fullName>
    </submittedName>
</protein>
<dbReference type="AlphaFoldDB" id="A0A8T1MCG0"/>
<feature type="region of interest" description="Disordered" evidence="1">
    <location>
        <begin position="1"/>
        <end position="43"/>
    </location>
</feature>
<keyword evidence="3" id="KW-1185">Reference proteome</keyword>
<organism evidence="2 3">
    <name type="scientific">Clonorchis sinensis</name>
    <name type="common">Chinese liver fluke</name>
    <dbReference type="NCBI Taxonomy" id="79923"/>
    <lineage>
        <taxon>Eukaryota</taxon>
        <taxon>Metazoa</taxon>
        <taxon>Spiralia</taxon>
        <taxon>Lophotrochozoa</taxon>
        <taxon>Platyhelminthes</taxon>
        <taxon>Trematoda</taxon>
        <taxon>Digenea</taxon>
        <taxon>Opisthorchiida</taxon>
        <taxon>Opisthorchiata</taxon>
        <taxon>Opisthorchiidae</taxon>
        <taxon>Clonorchis</taxon>
    </lineage>
</organism>